<dbReference type="KEGG" id="vte:BHY08_02720"/>
<evidence type="ECO:0000313" key="11">
    <source>
        <dbReference type="Proteomes" id="UP000191200"/>
    </source>
</evidence>
<evidence type="ECO:0000256" key="3">
    <source>
        <dbReference type="ARBA" id="ARBA00022692"/>
    </source>
</evidence>
<feature type="domain" description="Cell division protein FtsQ/DivIB C-terminal" evidence="8">
    <location>
        <begin position="162"/>
        <end position="271"/>
    </location>
</feature>
<dbReference type="Pfam" id="PF03799">
    <property type="entry name" value="FtsQ_DivIB_C"/>
    <property type="match status" value="1"/>
</dbReference>
<dbReference type="Gene3D" id="3.40.50.10960">
    <property type="match status" value="1"/>
</dbReference>
<evidence type="ECO:0000313" key="10">
    <source>
        <dbReference type="EMBL" id="APB30835.1"/>
    </source>
</evidence>
<comment type="subcellular location">
    <subcellularLocation>
        <location evidence="6">Cell membrane</location>
        <topology evidence="6">Single-pass type II membrane protein</topology>
    </subcellularLocation>
    <text evidence="6">Localizes to the division septum.</text>
</comment>
<keyword evidence="4 6" id="KW-1133">Transmembrane helix</keyword>
<evidence type="ECO:0000256" key="6">
    <source>
        <dbReference type="HAMAP-Rule" id="MF_00912"/>
    </source>
</evidence>
<keyword evidence="3 6" id="KW-0812">Transmembrane</keyword>
<gene>
    <name evidence="6" type="primary">divIB</name>
    <name evidence="10" type="ORF">BHY08_02720</name>
</gene>
<feature type="domain" description="POTRA" evidence="9">
    <location>
        <begin position="84"/>
        <end position="154"/>
    </location>
</feature>
<comment type="function">
    <text evidence="6">Cell division protein that may be involved in stabilizing or promoting the assembly of the division complex.</text>
</comment>
<evidence type="ECO:0000259" key="9">
    <source>
        <dbReference type="Pfam" id="PF08478"/>
    </source>
</evidence>
<name>A0A1J0A4H2_9ENTE</name>
<dbReference type="InterPro" id="IPR013685">
    <property type="entry name" value="POTRA_FtsQ_type"/>
</dbReference>
<dbReference type="RefSeq" id="WP_071456411.1">
    <property type="nucleotide sequence ID" value="NZ_CP017267.1"/>
</dbReference>
<dbReference type="InterPro" id="IPR026580">
    <property type="entry name" value="DivIB"/>
</dbReference>
<dbReference type="PANTHER" id="PTHR37820:SF1">
    <property type="entry name" value="CELL DIVISION PROTEIN FTSQ"/>
    <property type="match status" value="1"/>
</dbReference>
<keyword evidence="6" id="KW-0472">Membrane</keyword>
<evidence type="ECO:0000256" key="2">
    <source>
        <dbReference type="ARBA" id="ARBA00022618"/>
    </source>
</evidence>
<organism evidence="10 11">
    <name type="scientific">Vagococcus teuberi</name>
    <dbReference type="NCBI Taxonomy" id="519472"/>
    <lineage>
        <taxon>Bacteria</taxon>
        <taxon>Bacillati</taxon>
        <taxon>Bacillota</taxon>
        <taxon>Bacilli</taxon>
        <taxon>Lactobacillales</taxon>
        <taxon>Enterococcaceae</taxon>
        <taxon>Vagococcus</taxon>
    </lineage>
</organism>
<dbReference type="OrthoDB" id="1819027at2"/>
<dbReference type="InterPro" id="IPR050487">
    <property type="entry name" value="FtsQ_DivIB"/>
</dbReference>
<feature type="compositionally biased region" description="Basic and acidic residues" evidence="7">
    <location>
        <begin position="1"/>
        <end position="28"/>
    </location>
</feature>
<dbReference type="Proteomes" id="UP000191200">
    <property type="component" value="Chromosome"/>
</dbReference>
<evidence type="ECO:0000256" key="7">
    <source>
        <dbReference type="SAM" id="MobiDB-lite"/>
    </source>
</evidence>
<reference evidence="10 11" key="1">
    <citation type="submission" date="2016-09" db="EMBL/GenBank/DDBJ databases">
        <title>Vagococcus teuberi sp. nov., isolated from the Malian artisanal sour milk fene.</title>
        <authorList>
            <person name="Wullschleger S."/>
            <person name="Seifert C."/>
            <person name="Baumgartner S."/>
            <person name="Lacroix C."/>
            <person name="Bonfoh B."/>
            <person name="Stevens M.J."/>
            <person name="Meile L."/>
        </authorList>
    </citation>
    <scope>NUCLEOTIDE SEQUENCE [LARGE SCALE GENOMIC DNA]</scope>
    <source>
        <strain evidence="10 11">DSM 21459</strain>
    </source>
</reference>
<dbReference type="GO" id="GO:0032153">
    <property type="term" value="C:cell division site"/>
    <property type="evidence" value="ECO:0007669"/>
    <property type="project" value="UniProtKB-UniRule"/>
</dbReference>
<evidence type="ECO:0000256" key="1">
    <source>
        <dbReference type="ARBA" id="ARBA00022475"/>
    </source>
</evidence>
<dbReference type="PANTHER" id="PTHR37820">
    <property type="entry name" value="CELL DIVISION PROTEIN DIVIB"/>
    <property type="match status" value="1"/>
</dbReference>
<proteinExistence type="inferred from homology"/>
<evidence type="ECO:0000259" key="8">
    <source>
        <dbReference type="Pfam" id="PF03799"/>
    </source>
</evidence>
<feature type="region of interest" description="Disordered" evidence="7">
    <location>
        <begin position="287"/>
        <end position="311"/>
    </location>
</feature>
<feature type="region of interest" description="Disordered" evidence="7">
    <location>
        <begin position="1"/>
        <end position="40"/>
    </location>
</feature>
<evidence type="ECO:0000256" key="4">
    <source>
        <dbReference type="ARBA" id="ARBA00022989"/>
    </source>
</evidence>
<dbReference type="GO" id="GO:0005886">
    <property type="term" value="C:plasma membrane"/>
    <property type="evidence" value="ECO:0007669"/>
    <property type="project" value="UniProtKB-SubCell"/>
</dbReference>
<keyword evidence="11" id="KW-1185">Reference proteome</keyword>
<keyword evidence="1 6" id="KW-1003">Cell membrane</keyword>
<dbReference type="EMBL" id="CP017267">
    <property type="protein sequence ID" value="APB30835.1"/>
    <property type="molecule type" value="Genomic_DNA"/>
</dbReference>
<dbReference type="HAMAP" id="MF_00912">
    <property type="entry name" value="DivIB"/>
    <property type="match status" value="1"/>
</dbReference>
<keyword evidence="2 6" id="KW-0132">Cell division</keyword>
<feature type="compositionally biased region" description="Low complexity" evidence="7">
    <location>
        <begin position="295"/>
        <end position="311"/>
    </location>
</feature>
<dbReference type="GO" id="GO:0043093">
    <property type="term" value="P:FtsZ-dependent cytokinesis"/>
    <property type="evidence" value="ECO:0007669"/>
    <property type="project" value="UniProtKB-UniRule"/>
</dbReference>
<sequence length="311" mass="34869">MSYKKDDDKGDNQNEHKLVKSSKSELTKHQKNLPAKNNRINKLSPFNGLTPVEEKKLTRRLTSILVTLTIGILITLYIISPLSKLQGITIQGIDKADNTSIVKASDLKIGENIWRQYFDKNKEMKQVVEKNPRVKTAKLSITKFNHFKIRVTEYDVLAVLLKDDKLYPVLSNGKILSEPAKESEKELPKLIGFKEGEGLESLLTSYENFSAKIKTEITSIESQSTKTNPFRIKLEMKDGNQVIGLSTTIADKLVFYDKIVAELKNKSVIDMEAGKTGVYSYPIETQESSASDGLSNENSSENSSESINNGF</sequence>
<dbReference type="Pfam" id="PF08478">
    <property type="entry name" value="POTRA_1"/>
    <property type="match status" value="1"/>
</dbReference>
<keyword evidence="5 6" id="KW-0131">Cell cycle</keyword>
<dbReference type="AlphaFoldDB" id="A0A1J0A4H2"/>
<evidence type="ECO:0000256" key="5">
    <source>
        <dbReference type="ARBA" id="ARBA00023306"/>
    </source>
</evidence>
<feature type="transmembrane region" description="Helical" evidence="6">
    <location>
        <begin position="61"/>
        <end position="79"/>
    </location>
</feature>
<protein>
    <recommendedName>
        <fullName evidence="6">Cell division protein DivIB</fullName>
    </recommendedName>
</protein>
<dbReference type="InterPro" id="IPR005548">
    <property type="entry name" value="Cell_div_FtsQ/DivIB_C"/>
</dbReference>
<accession>A0A1J0A4H2</accession>
<comment type="similarity">
    <text evidence="6">Belongs to the FtsQ/DivIB family. DivIB subfamily.</text>
</comment>
<dbReference type="STRING" id="519472.BHY08_02720"/>